<protein>
    <submittedName>
        <fullName evidence="1">Uncharacterized protein</fullName>
    </submittedName>
</protein>
<reference evidence="1 2" key="1">
    <citation type="submission" date="2018-08" db="EMBL/GenBank/DDBJ databases">
        <title>Genome and evolution of the arbuscular mycorrhizal fungus Diversispora epigaea (formerly Glomus versiforme) and its bacterial endosymbionts.</title>
        <authorList>
            <person name="Sun X."/>
            <person name="Fei Z."/>
            <person name="Harrison M."/>
        </authorList>
    </citation>
    <scope>NUCLEOTIDE SEQUENCE [LARGE SCALE GENOMIC DNA]</scope>
    <source>
        <strain evidence="1 2">IT104</strain>
    </source>
</reference>
<accession>A0A397J419</accession>
<comment type="caution">
    <text evidence="1">The sequence shown here is derived from an EMBL/GenBank/DDBJ whole genome shotgun (WGS) entry which is preliminary data.</text>
</comment>
<organism evidence="1 2">
    <name type="scientific">Diversispora epigaea</name>
    <dbReference type="NCBI Taxonomy" id="1348612"/>
    <lineage>
        <taxon>Eukaryota</taxon>
        <taxon>Fungi</taxon>
        <taxon>Fungi incertae sedis</taxon>
        <taxon>Mucoromycota</taxon>
        <taxon>Glomeromycotina</taxon>
        <taxon>Glomeromycetes</taxon>
        <taxon>Diversisporales</taxon>
        <taxon>Diversisporaceae</taxon>
        <taxon>Diversispora</taxon>
    </lineage>
</organism>
<name>A0A397J419_9GLOM</name>
<proteinExistence type="predicted"/>
<dbReference type="Proteomes" id="UP000266861">
    <property type="component" value="Unassembled WGS sequence"/>
</dbReference>
<evidence type="ECO:0000313" key="1">
    <source>
        <dbReference type="EMBL" id="RHZ80746.1"/>
    </source>
</evidence>
<sequence length="170" mass="19545">MHQKFHHGLIEKILHIFKLLVRGSRDGFEIKIIFNICDRVSKTIVILKVESTGEILGSSCTANMKISILSTSYNGSVYNHSSKLELSFGDTLNLKGNLKTEKRCYGTRRQEYPKPIRSRNEDRYLQKLFGIFAKVKGTDEFIDGFNPLAWGKTKMEWMSTKKNFIFSLVS</sequence>
<gene>
    <name evidence="1" type="ORF">Glove_132g204</name>
</gene>
<evidence type="ECO:0000313" key="2">
    <source>
        <dbReference type="Proteomes" id="UP000266861"/>
    </source>
</evidence>
<dbReference type="EMBL" id="PQFF01000123">
    <property type="protein sequence ID" value="RHZ80746.1"/>
    <property type="molecule type" value="Genomic_DNA"/>
</dbReference>
<dbReference type="OrthoDB" id="25620at2759"/>
<dbReference type="AlphaFoldDB" id="A0A397J419"/>
<keyword evidence="2" id="KW-1185">Reference proteome</keyword>